<evidence type="ECO:0000313" key="2">
    <source>
        <dbReference type="EMBL" id="MUH71346.1"/>
    </source>
</evidence>
<feature type="transmembrane region" description="Helical" evidence="1">
    <location>
        <begin position="143"/>
        <end position="161"/>
    </location>
</feature>
<keyword evidence="3" id="KW-1185">Reference proteome</keyword>
<feature type="transmembrane region" description="Helical" evidence="1">
    <location>
        <begin position="25"/>
        <end position="43"/>
    </location>
</feature>
<accession>A0A6N8F3V3</accession>
<comment type="caution">
    <text evidence="2">The sequence shown here is derived from an EMBL/GenBank/DDBJ whole genome shotgun (WGS) entry which is preliminary data.</text>
</comment>
<feature type="transmembrane region" description="Helical" evidence="1">
    <location>
        <begin position="344"/>
        <end position="364"/>
    </location>
</feature>
<feature type="transmembrane region" description="Helical" evidence="1">
    <location>
        <begin position="317"/>
        <end position="338"/>
    </location>
</feature>
<dbReference type="EMBL" id="WOCD01000001">
    <property type="protein sequence ID" value="MUH71346.1"/>
    <property type="molecule type" value="Genomic_DNA"/>
</dbReference>
<keyword evidence="1" id="KW-0472">Membrane</keyword>
<organism evidence="2 3">
    <name type="scientific">Psychrosphaera haliotis</name>
    <dbReference type="NCBI Taxonomy" id="555083"/>
    <lineage>
        <taxon>Bacteria</taxon>
        <taxon>Pseudomonadati</taxon>
        <taxon>Pseudomonadota</taxon>
        <taxon>Gammaproteobacteria</taxon>
        <taxon>Alteromonadales</taxon>
        <taxon>Pseudoalteromonadaceae</taxon>
        <taxon>Psychrosphaera</taxon>
    </lineage>
</organism>
<proteinExistence type="predicted"/>
<feature type="transmembrane region" description="Helical" evidence="1">
    <location>
        <begin position="181"/>
        <end position="200"/>
    </location>
</feature>
<feature type="transmembrane region" description="Helical" evidence="1">
    <location>
        <begin position="287"/>
        <end position="305"/>
    </location>
</feature>
<feature type="transmembrane region" description="Helical" evidence="1">
    <location>
        <begin position="212"/>
        <end position="234"/>
    </location>
</feature>
<evidence type="ECO:0000313" key="3">
    <source>
        <dbReference type="Proteomes" id="UP000439994"/>
    </source>
</evidence>
<reference evidence="2 3" key="1">
    <citation type="submission" date="2019-11" db="EMBL/GenBank/DDBJ databases">
        <title>P. haliotis isolates from Z. marina roots.</title>
        <authorList>
            <person name="Cohen M."/>
            <person name="Jospin G."/>
            <person name="Eisen J.A."/>
            <person name="Coil D.A."/>
        </authorList>
    </citation>
    <scope>NUCLEOTIDE SEQUENCE [LARGE SCALE GENOMIC DNA]</scope>
    <source>
        <strain evidence="2 3">UCD-MCMsp1aY</strain>
    </source>
</reference>
<keyword evidence="1" id="KW-1133">Transmembrane helix</keyword>
<protein>
    <submittedName>
        <fullName evidence="2">Uncharacterized protein</fullName>
    </submittedName>
</protein>
<feature type="transmembrane region" description="Helical" evidence="1">
    <location>
        <begin position="255"/>
        <end position="275"/>
    </location>
</feature>
<feature type="transmembrane region" description="Helical" evidence="1">
    <location>
        <begin position="64"/>
        <end position="86"/>
    </location>
</feature>
<evidence type="ECO:0000256" key="1">
    <source>
        <dbReference type="SAM" id="Phobius"/>
    </source>
</evidence>
<keyword evidence="1" id="KW-0812">Transmembrane</keyword>
<sequence>MYKIFYLLSIFVALGRDYIFVSDSLATFIFTIMLVDAIVEIILKPFSLRSLNFNLRLNYFYSPNGLIELGCIITLATILIMVFGVLVGFENTVLFGFLLLAKSGYKVVSNKALYSKNFNSFYLFEFVRNVSIALSFYLESLSFYLVCLILITLVCFLKYSLIKIKTRCQTKLIYKVYRSDWLMVLQAFLSASYVVFDKTLESIKSDSTFLEYLLVTKFIMFSLNLFSGFSLQIFQIQNRNHRKSITSFLLIKRNLPFISIIVLGFIFFFTCLIGYLPVGERLTFEPVFLALAVGWLLSMLIREACIKANQMRGDFKIVSALVLVILPIHIITVTALSLSVNSLLLLNTITSLLIIKGLLISEYYKKARS</sequence>
<name>A0A6N8F3V3_9GAMM</name>
<dbReference type="AlphaFoldDB" id="A0A6N8F3V3"/>
<dbReference type="RefSeq" id="WP_155693993.1">
    <property type="nucleotide sequence ID" value="NZ_WOCD01000001.1"/>
</dbReference>
<dbReference type="Proteomes" id="UP000439994">
    <property type="component" value="Unassembled WGS sequence"/>
</dbReference>
<gene>
    <name evidence="2" type="ORF">GNP35_01845</name>
</gene>